<dbReference type="InterPro" id="IPR050113">
    <property type="entry name" value="Ub_conjugating_enzyme"/>
</dbReference>
<dbReference type="CDD" id="cd12148">
    <property type="entry name" value="fungal_TF_MHR"/>
    <property type="match status" value="1"/>
</dbReference>
<keyword evidence="2" id="KW-0833">Ubl conjugation pathway</keyword>
<dbReference type="InterPro" id="IPR000608">
    <property type="entry name" value="UBC"/>
</dbReference>
<keyword evidence="7" id="KW-1185">Reference proteome</keyword>
<keyword evidence="1" id="KW-0808">Transferase</keyword>
<evidence type="ECO:0000256" key="4">
    <source>
        <dbReference type="SAM" id="MobiDB-lite"/>
    </source>
</evidence>
<feature type="compositionally biased region" description="Polar residues" evidence="4">
    <location>
        <begin position="9"/>
        <end position="24"/>
    </location>
</feature>
<sequence>MAVAGQSLVRVSSADSSPQNSVSPSPHLPTRGQRSPRSRTSLAAYLIPLEEWVNAAPEHAPFPIGATQSDPVSLGLVTPEAVTVLFDYYFSTLNPLVALLDPALHTISETYYSSITLFSTILTVSARAVMPDRYRALHNHTKYLIGVAFAEGVTEIGLAQALSMLVFWKDPRDQAAFKWIGYAIRLAIELGLDQGLKRPLPEDERAARLVLNGERTWLQLTCFDIYPSYTDAHLALSLDISRFTSPMEDLQDTAVATATVERSLPHLTAGQQAWRAKWQSFRQAGATHPLSDRVMTFYDQHFRYTACEVRLRVALARPVHYGRDETVRSAFLDAVKAATDVLECIASFFNTDRLLAYSQDTFSLHLADVSIFLTRQMSNMDEVLATTALGAMERILELCRLHCRDGEQDDPIAAPDALFYHQRFLESLLALARAQREDHAASSTPGAAQGPAAQAPVDPALLQPQLLDFATYAPSSDTLPDDTFLASLYDATREHMGVLSLNSTSSMAAVNPTSAFPTAPESPKTVQAASGASNAASVAKRLQSELMSLMMSPPAAGITAFPESDSDLTYWVGRLEGAEGTVYEGHTYAISLRFPPEYPYKAPTVRFESTCYHPNVDLHGNICLDILKEKWSPALSVSTILVSLQSLLGEPNNASPLNVEAADLWDDAEKFKVELAKHYKPLEDDE</sequence>
<dbReference type="PROSITE" id="PS50127">
    <property type="entry name" value="UBC_2"/>
    <property type="match status" value="1"/>
</dbReference>
<dbReference type="Pfam" id="PF00179">
    <property type="entry name" value="UQ_con"/>
    <property type="match status" value="1"/>
</dbReference>
<name>A0AAV5GWE4_9BASI</name>
<dbReference type="SMART" id="SM00212">
    <property type="entry name" value="UBCc"/>
    <property type="match status" value="1"/>
</dbReference>
<evidence type="ECO:0000256" key="1">
    <source>
        <dbReference type="ARBA" id="ARBA00022679"/>
    </source>
</evidence>
<comment type="caution">
    <text evidence="6">The sequence shown here is derived from an EMBL/GenBank/DDBJ whole genome shotgun (WGS) entry which is preliminary data.</text>
</comment>
<dbReference type="InterPro" id="IPR016135">
    <property type="entry name" value="UBQ-conjugating_enzyme/RWD"/>
</dbReference>
<dbReference type="CDD" id="cd23791">
    <property type="entry name" value="UBCc_UBE2C"/>
    <property type="match status" value="1"/>
</dbReference>
<dbReference type="AlphaFoldDB" id="A0AAV5GWE4"/>
<proteinExistence type="predicted"/>
<dbReference type="InterPro" id="IPR023313">
    <property type="entry name" value="UBQ-conjugating_AS"/>
</dbReference>
<dbReference type="SUPFAM" id="SSF54495">
    <property type="entry name" value="UBC-like"/>
    <property type="match status" value="1"/>
</dbReference>
<dbReference type="Gene3D" id="3.10.110.10">
    <property type="entry name" value="Ubiquitin Conjugating Enzyme"/>
    <property type="match status" value="1"/>
</dbReference>
<dbReference type="GO" id="GO:0016740">
    <property type="term" value="F:transferase activity"/>
    <property type="evidence" value="ECO:0007669"/>
    <property type="project" value="UniProtKB-KW"/>
</dbReference>
<feature type="region of interest" description="Disordered" evidence="4">
    <location>
        <begin position="1"/>
        <end position="37"/>
    </location>
</feature>
<feature type="domain" description="UBC core" evidence="5">
    <location>
        <begin position="537"/>
        <end position="686"/>
    </location>
</feature>
<dbReference type="PROSITE" id="PS00183">
    <property type="entry name" value="UBC_1"/>
    <property type="match status" value="1"/>
</dbReference>
<feature type="active site" description="Glycyl thioester intermediate" evidence="3">
    <location>
        <position position="623"/>
    </location>
</feature>
<reference evidence="6 7" key="1">
    <citation type="submission" date="2021-12" db="EMBL/GenBank/DDBJ databases">
        <title>High titer production of polyol ester of fatty acids by Rhodotorula paludigena BS15 towards product separation-free biomass refinery.</title>
        <authorList>
            <person name="Mano J."/>
            <person name="Ono H."/>
            <person name="Tanaka T."/>
            <person name="Naito K."/>
            <person name="Sushida H."/>
            <person name="Ike M."/>
            <person name="Tokuyasu K."/>
            <person name="Kitaoka M."/>
        </authorList>
    </citation>
    <scope>NUCLEOTIDE SEQUENCE [LARGE SCALE GENOMIC DNA]</scope>
    <source>
        <strain evidence="6 7">BS15</strain>
    </source>
</reference>
<evidence type="ECO:0000313" key="6">
    <source>
        <dbReference type="EMBL" id="GJN94618.1"/>
    </source>
</evidence>
<protein>
    <recommendedName>
        <fullName evidence="5">UBC core domain-containing protein</fullName>
    </recommendedName>
</protein>
<organism evidence="6 7">
    <name type="scientific">Rhodotorula paludigena</name>
    <dbReference type="NCBI Taxonomy" id="86838"/>
    <lineage>
        <taxon>Eukaryota</taxon>
        <taxon>Fungi</taxon>
        <taxon>Dikarya</taxon>
        <taxon>Basidiomycota</taxon>
        <taxon>Pucciniomycotina</taxon>
        <taxon>Microbotryomycetes</taxon>
        <taxon>Sporidiobolales</taxon>
        <taxon>Sporidiobolaceae</taxon>
        <taxon>Rhodotorula</taxon>
    </lineage>
</organism>
<gene>
    <name evidence="6" type="ORF">Rhopal_007701-T1</name>
</gene>
<evidence type="ECO:0000313" key="7">
    <source>
        <dbReference type="Proteomes" id="UP001342314"/>
    </source>
</evidence>
<dbReference type="Proteomes" id="UP001342314">
    <property type="component" value="Unassembled WGS sequence"/>
</dbReference>
<evidence type="ECO:0000259" key="5">
    <source>
        <dbReference type="PROSITE" id="PS50127"/>
    </source>
</evidence>
<evidence type="ECO:0000256" key="2">
    <source>
        <dbReference type="ARBA" id="ARBA00022786"/>
    </source>
</evidence>
<dbReference type="PANTHER" id="PTHR24067">
    <property type="entry name" value="UBIQUITIN-CONJUGATING ENZYME E2"/>
    <property type="match status" value="1"/>
</dbReference>
<accession>A0AAV5GWE4</accession>
<evidence type="ECO:0000256" key="3">
    <source>
        <dbReference type="PROSITE-ProRule" id="PRU10133"/>
    </source>
</evidence>
<dbReference type="EMBL" id="BQKY01000018">
    <property type="protein sequence ID" value="GJN94618.1"/>
    <property type="molecule type" value="Genomic_DNA"/>
</dbReference>